<dbReference type="Pfam" id="PF14579">
    <property type="entry name" value="HHH_6"/>
    <property type="match status" value="1"/>
</dbReference>
<dbReference type="AlphaFoldDB" id="A0A376YD85"/>
<evidence type="ECO:0000259" key="1">
    <source>
        <dbReference type="Pfam" id="PF14579"/>
    </source>
</evidence>
<name>A0A376YD85_ECOLX</name>
<feature type="domain" description="DNA polymerase helix-hairpin-helix motif" evidence="1">
    <location>
        <begin position="3"/>
        <end position="47"/>
    </location>
</feature>
<dbReference type="Gene3D" id="1.10.150.870">
    <property type="match status" value="1"/>
</dbReference>
<dbReference type="Proteomes" id="UP000254785">
    <property type="component" value="Unassembled WGS sequence"/>
</dbReference>
<protein>
    <submittedName>
        <fullName evidence="2">DNA polymerase III subunit alpha</fullName>
        <ecNumber evidence="2">2.7.7.7</ecNumber>
    </submittedName>
</protein>
<proteinExistence type="predicted"/>
<dbReference type="GO" id="GO:0003887">
    <property type="term" value="F:DNA-directed DNA polymerase activity"/>
    <property type="evidence" value="ECO:0007669"/>
    <property type="project" value="UniProtKB-EC"/>
</dbReference>
<evidence type="ECO:0000313" key="3">
    <source>
        <dbReference type="Proteomes" id="UP000254785"/>
    </source>
</evidence>
<evidence type="ECO:0000313" key="2">
    <source>
        <dbReference type="EMBL" id="STJ82419.1"/>
    </source>
</evidence>
<dbReference type="EC" id="2.7.7.7" evidence="2"/>
<gene>
    <name evidence="2" type="primary">dnaE_2</name>
    <name evidence="2" type="ORF">NCTC9117_05030</name>
</gene>
<keyword evidence="2" id="KW-0808">Transferase</keyword>
<keyword evidence="2" id="KW-0548">Nucleotidyltransferase</keyword>
<sequence>MVLARSKGVGEGPIEAIIEARNKGGYFRELFDLCARTDTKKLNRRVLGKTDHVRGV</sequence>
<reference evidence="2 3" key="1">
    <citation type="submission" date="2018-06" db="EMBL/GenBank/DDBJ databases">
        <authorList>
            <consortium name="Pathogen Informatics"/>
            <person name="Doyle S."/>
        </authorList>
    </citation>
    <scope>NUCLEOTIDE SEQUENCE [LARGE SCALE GENOMIC DNA]</scope>
    <source>
        <strain evidence="2 3">NCTC9117</strain>
    </source>
</reference>
<dbReference type="InterPro" id="IPR029460">
    <property type="entry name" value="DNAPol_HHH"/>
</dbReference>
<dbReference type="EMBL" id="UGDC01000003">
    <property type="protein sequence ID" value="STJ82419.1"/>
    <property type="molecule type" value="Genomic_DNA"/>
</dbReference>
<organism evidence="2 3">
    <name type="scientific">Escherichia coli</name>
    <dbReference type="NCBI Taxonomy" id="562"/>
    <lineage>
        <taxon>Bacteria</taxon>
        <taxon>Pseudomonadati</taxon>
        <taxon>Pseudomonadota</taxon>
        <taxon>Gammaproteobacteria</taxon>
        <taxon>Enterobacterales</taxon>
        <taxon>Enterobacteriaceae</taxon>
        <taxon>Escherichia</taxon>
    </lineage>
</organism>
<accession>A0A376YD85</accession>